<evidence type="ECO:0000313" key="4">
    <source>
        <dbReference type="Proteomes" id="UP000324897"/>
    </source>
</evidence>
<feature type="transmembrane region" description="Helical" evidence="2">
    <location>
        <begin position="347"/>
        <end position="370"/>
    </location>
</feature>
<proteinExistence type="predicted"/>
<gene>
    <name evidence="3" type="ORF">EJB05_29323</name>
</gene>
<keyword evidence="2" id="KW-1133">Transmembrane helix</keyword>
<dbReference type="OrthoDB" id="601070at2759"/>
<reference evidence="3 4" key="1">
    <citation type="journal article" date="2019" name="Sci. Rep.">
        <title>A high-quality genome of Eragrostis curvula grass provides insights into Poaceae evolution and supports new strategies to enhance forage quality.</title>
        <authorList>
            <person name="Carballo J."/>
            <person name="Santos B.A.C.M."/>
            <person name="Zappacosta D."/>
            <person name="Garbus I."/>
            <person name="Selva J.P."/>
            <person name="Gallo C.A."/>
            <person name="Diaz A."/>
            <person name="Albertini E."/>
            <person name="Caccamo M."/>
            <person name="Echenique V."/>
        </authorList>
    </citation>
    <scope>NUCLEOTIDE SEQUENCE [LARGE SCALE GENOMIC DNA]</scope>
    <source>
        <strain evidence="4">cv. Victoria</strain>
        <tissue evidence="3">Leaf</tissue>
    </source>
</reference>
<feature type="transmembrane region" description="Helical" evidence="2">
    <location>
        <begin position="244"/>
        <end position="270"/>
    </location>
</feature>
<dbReference type="EMBL" id="RWGY01000013">
    <property type="protein sequence ID" value="TVU26763.1"/>
    <property type="molecule type" value="Genomic_DNA"/>
</dbReference>
<name>A0A5J9USM2_9POAL</name>
<feature type="transmembrane region" description="Helical" evidence="2">
    <location>
        <begin position="290"/>
        <end position="310"/>
    </location>
</feature>
<feature type="transmembrane region" description="Helical" evidence="2">
    <location>
        <begin position="193"/>
        <end position="212"/>
    </location>
</feature>
<dbReference type="AlphaFoldDB" id="A0A5J9USM2"/>
<keyword evidence="4" id="KW-1185">Reference proteome</keyword>
<sequence>MEATRPSPPRRSAEATTSMVKEPSVEATASANKAPSVDVTPSAPEAKRPAQKDLSINVTLSVETTASGEGTQSTETKIVAAEISSAQPSSPVGNPSYLNILSLGRNQDLDGAVLFMAFLSVLYVLLTPWLLWRVVDQRMTFVWTTSLLSCSYFFIGTVCFSETMGPLGMLSRFSGCILLAVAATYLISPITGAGIVGLVTFYGAGILGYSIGEHLQRIGIEKSAAVVASRPPRDEEHEKRRDEWFVSAFCILGPISLLDLARMVWVVFVPGSAIFVGPPGDEPLSVVHELSLETLFLAWTWSSIVALALLEEAFVSAKTVWYKGLACFGVSYMLSVELMVVKRNAASLMVMWTVSMATVGFFGYCLAVYARYKDIRSRNQPVTASSSLSQDGPKEPDHQPLLPNKVLDEPDQKPACSLLQELGDHNEKPGLHILVDEA</sequence>
<dbReference type="Proteomes" id="UP000324897">
    <property type="component" value="Chromosome 2"/>
</dbReference>
<organism evidence="3 4">
    <name type="scientific">Eragrostis curvula</name>
    <name type="common">weeping love grass</name>
    <dbReference type="NCBI Taxonomy" id="38414"/>
    <lineage>
        <taxon>Eukaryota</taxon>
        <taxon>Viridiplantae</taxon>
        <taxon>Streptophyta</taxon>
        <taxon>Embryophyta</taxon>
        <taxon>Tracheophyta</taxon>
        <taxon>Spermatophyta</taxon>
        <taxon>Magnoliopsida</taxon>
        <taxon>Liliopsida</taxon>
        <taxon>Poales</taxon>
        <taxon>Poaceae</taxon>
        <taxon>PACMAD clade</taxon>
        <taxon>Chloridoideae</taxon>
        <taxon>Eragrostideae</taxon>
        <taxon>Eragrostidinae</taxon>
        <taxon>Eragrostis</taxon>
    </lineage>
</organism>
<comment type="caution">
    <text evidence="3">The sequence shown here is derived from an EMBL/GenBank/DDBJ whole genome shotgun (WGS) entry which is preliminary data.</text>
</comment>
<keyword evidence="2" id="KW-0812">Transmembrane</keyword>
<keyword evidence="2" id="KW-0472">Membrane</keyword>
<feature type="transmembrane region" description="Helical" evidence="2">
    <location>
        <begin position="141"/>
        <end position="160"/>
    </location>
</feature>
<feature type="region of interest" description="Disordered" evidence="1">
    <location>
        <begin position="383"/>
        <end position="411"/>
    </location>
</feature>
<evidence type="ECO:0000313" key="3">
    <source>
        <dbReference type="EMBL" id="TVU26763.1"/>
    </source>
</evidence>
<evidence type="ECO:0000256" key="2">
    <source>
        <dbReference type="SAM" id="Phobius"/>
    </source>
</evidence>
<evidence type="ECO:0000256" key="1">
    <source>
        <dbReference type="SAM" id="MobiDB-lite"/>
    </source>
</evidence>
<protein>
    <submittedName>
        <fullName evidence="3">Uncharacterized protein</fullName>
    </submittedName>
</protein>
<feature type="transmembrane region" description="Helical" evidence="2">
    <location>
        <begin position="322"/>
        <end position="341"/>
    </location>
</feature>
<accession>A0A5J9USM2</accession>
<dbReference type="Gramene" id="TVU26763">
    <property type="protein sequence ID" value="TVU26763"/>
    <property type="gene ID" value="EJB05_29323"/>
</dbReference>
<feature type="region of interest" description="Disordered" evidence="1">
    <location>
        <begin position="1"/>
        <end position="51"/>
    </location>
</feature>
<feature type="transmembrane region" description="Helical" evidence="2">
    <location>
        <begin position="112"/>
        <end position="135"/>
    </location>
</feature>